<dbReference type="EMBL" id="CP070368">
    <property type="protein sequence ID" value="QRZ13240.1"/>
    <property type="molecule type" value="Genomic_DNA"/>
</dbReference>
<protein>
    <recommendedName>
        <fullName evidence="3">Peptidase inhibitor I78 family protein</fullName>
    </recommendedName>
</protein>
<dbReference type="PROSITE" id="PS51257">
    <property type="entry name" value="PROKAR_LIPOPROTEIN"/>
    <property type="match status" value="1"/>
</dbReference>
<evidence type="ECO:0000313" key="1">
    <source>
        <dbReference type="EMBL" id="QRZ13240.1"/>
    </source>
</evidence>
<keyword evidence="2" id="KW-1185">Reference proteome</keyword>
<accession>A0ABX7JG69</accession>
<organism evidence="1 2">
    <name type="scientific">Paracoccus methylovorus</name>
    <dbReference type="NCBI Taxonomy" id="2812658"/>
    <lineage>
        <taxon>Bacteria</taxon>
        <taxon>Pseudomonadati</taxon>
        <taxon>Pseudomonadota</taxon>
        <taxon>Alphaproteobacteria</taxon>
        <taxon>Rhodobacterales</taxon>
        <taxon>Paracoccaceae</taxon>
        <taxon>Paracoccus</taxon>
    </lineage>
</organism>
<gene>
    <name evidence="1" type="ORF">JWJ88_00840</name>
</gene>
<reference evidence="1 2" key="1">
    <citation type="submission" date="2021-02" db="EMBL/GenBank/DDBJ databases">
        <title>Paracoccus methylovroum sp.nov., a new methanol and methylamine utilizing methylotrophic denitrifer.</title>
        <authorList>
            <person name="Timsy T."/>
            <person name="Behrendt U."/>
            <person name="Ulrich A."/>
            <person name="Spanner T."/>
            <person name="Foesel B.U."/>
            <person name="Horn M.A."/>
            <person name="Kolb S."/>
        </authorList>
    </citation>
    <scope>NUCLEOTIDE SEQUENCE [LARGE SCALE GENOMIC DNA]</scope>
    <source>
        <strain evidence="1 2">H4-D09</strain>
    </source>
</reference>
<dbReference type="Gene3D" id="3.30.10.10">
    <property type="entry name" value="Trypsin Inhibitor V, subunit A"/>
    <property type="match status" value="1"/>
</dbReference>
<name>A0ABX7JG69_9RHOB</name>
<evidence type="ECO:0000313" key="2">
    <source>
        <dbReference type="Proteomes" id="UP000663629"/>
    </source>
</evidence>
<dbReference type="Proteomes" id="UP000663629">
    <property type="component" value="Chromosome 1"/>
</dbReference>
<evidence type="ECO:0008006" key="3">
    <source>
        <dbReference type="Google" id="ProtNLM"/>
    </source>
</evidence>
<dbReference type="Pfam" id="PF11720">
    <property type="entry name" value="Inhibitor_I78"/>
    <property type="match status" value="1"/>
</dbReference>
<dbReference type="RefSeq" id="WP_205294235.1">
    <property type="nucleotide sequence ID" value="NZ_CP070368.1"/>
</dbReference>
<sequence>MRRLLLCMPLCLLGACVEVQPPEQPQPDVCKAATFNGLVGQPRQVLEKMTLPPGTRIIGPRDPVTMDFNANRINFEIGEDGRIAKIGCY</sequence>
<dbReference type="InterPro" id="IPR021719">
    <property type="entry name" value="Prot_inh_I78"/>
</dbReference>
<proteinExistence type="predicted"/>